<dbReference type="PANTHER" id="PTHR32370">
    <property type="entry name" value="OS12G0117600 PROTEIN"/>
    <property type="match status" value="1"/>
</dbReference>
<sequence length="500" mass="57157">MEKTNSASRFVDLVQTKKSFEDIKYWTWSEMLIALKQCQESPSLTNSSIMLKKCIDLLSQKISLADGASSSASSVNSSRFRSSCDSKSTESLKTNFASTTWWFEDLLFFSTECLEMFVQSMVSHEFDQVLLSKFLIHFQKSKFFNATSDVKMKVIESVIDMLDTLDENVLSLKALFDILRVTLGLNINKGSKNRLEAMIGSKLGHATLDNLLVPSPYGANYLYDVNLVLRLFKAFLSGGINQASPSQLAKAANLMDSYMVEVAPDPCLKSSKFLALAKVIPDSARKSYDEMYYAIDLYFEMHVGMSEEEKEKICCALNHKKLSYEVRIHLSKNPKFPLKSTPSSPESQQPETENLLQNINYSKSLISWPHNLTEGINTDEKEDKSSEQIVLYHGKFDLPADNERFKVHLEGMQWRVVRKRKKKKKKKMMMMMMKKKKPLTKKPNYSCELLLESYAHSPIFKPGIVPLDWSSQSNQYQLSEGSKSSNLTLYKWGKWQLRNT</sequence>
<dbReference type="AlphaFoldDB" id="A0A9I9DIH8"/>
<comment type="similarity">
    <text evidence="2">Belongs to the NPH3 family.</text>
</comment>
<reference evidence="4" key="1">
    <citation type="submission" date="2023-03" db="UniProtKB">
        <authorList>
            <consortium name="EnsemblPlants"/>
        </authorList>
    </citation>
    <scope>IDENTIFICATION</scope>
</reference>
<accession>A0A9I9DIH8</accession>
<feature type="domain" description="NPH3" evidence="3">
    <location>
        <begin position="100"/>
        <end position="351"/>
    </location>
</feature>
<evidence type="ECO:0000256" key="1">
    <source>
        <dbReference type="ARBA" id="ARBA00022786"/>
    </source>
</evidence>
<dbReference type="PROSITE" id="PS51649">
    <property type="entry name" value="NPH3"/>
    <property type="match status" value="1"/>
</dbReference>
<dbReference type="Pfam" id="PF03000">
    <property type="entry name" value="NPH3"/>
    <property type="match status" value="1"/>
</dbReference>
<dbReference type="InterPro" id="IPR043454">
    <property type="entry name" value="NPH3/RPT2-like"/>
</dbReference>
<protein>
    <recommendedName>
        <fullName evidence="3">NPH3 domain-containing protein</fullName>
    </recommendedName>
</protein>
<proteinExistence type="inferred from homology"/>
<dbReference type="EnsemblPlants" id="MELO3C018788.2.1">
    <property type="protein sequence ID" value="MELO3C018788.2.1"/>
    <property type="gene ID" value="MELO3C018788.2"/>
</dbReference>
<evidence type="ECO:0000259" key="3">
    <source>
        <dbReference type="PROSITE" id="PS51649"/>
    </source>
</evidence>
<organism evidence="4">
    <name type="scientific">Cucumis melo</name>
    <name type="common">Muskmelon</name>
    <dbReference type="NCBI Taxonomy" id="3656"/>
    <lineage>
        <taxon>Eukaryota</taxon>
        <taxon>Viridiplantae</taxon>
        <taxon>Streptophyta</taxon>
        <taxon>Embryophyta</taxon>
        <taxon>Tracheophyta</taxon>
        <taxon>Spermatophyta</taxon>
        <taxon>Magnoliopsida</taxon>
        <taxon>eudicotyledons</taxon>
        <taxon>Gunneridae</taxon>
        <taxon>Pentapetalae</taxon>
        <taxon>rosids</taxon>
        <taxon>fabids</taxon>
        <taxon>Cucurbitales</taxon>
        <taxon>Cucurbitaceae</taxon>
        <taxon>Benincaseae</taxon>
        <taxon>Cucumis</taxon>
    </lineage>
</organism>
<name>A0A9I9DIH8_CUCME</name>
<evidence type="ECO:0000256" key="2">
    <source>
        <dbReference type="PROSITE-ProRule" id="PRU00982"/>
    </source>
</evidence>
<dbReference type="Gramene" id="MELO3C018788.2.1">
    <property type="protein sequence ID" value="MELO3C018788.2.1"/>
    <property type="gene ID" value="MELO3C018788.2"/>
</dbReference>
<evidence type="ECO:0000313" key="4">
    <source>
        <dbReference type="EnsemblPlants" id="MELO3C018788.2.1"/>
    </source>
</evidence>
<keyword evidence="1" id="KW-0833">Ubl conjugation pathway</keyword>
<dbReference type="InterPro" id="IPR027356">
    <property type="entry name" value="NPH3_dom"/>
</dbReference>